<reference evidence="2 4" key="1">
    <citation type="submission" date="2018-06" db="EMBL/GenBank/DDBJ databases">
        <authorList>
            <consortium name="Pathogen Informatics"/>
            <person name="Doyle S."/>
        </authorList>
    </citation>
    <scope>NUCLEOTIDE SEQUENCE [LARGE SCALE GENOMIC DNA]</scope>
    <source>
        <strain evidence="2 4">NCTC7922</strain>
    </source>
</reference>
<evidence type="ECO:0000313" key="5">
    <source>
        <dbReference type="Proteomes" id="UP000509796"/>
    </source>
</evidence>
<organism evidence="2 4">
    <name type="scientific">Escherichia coli</name>
    <dbReference type="NCBI Taxonomy" id="562"/>
    <lineage>
        <taxon>Bacteria</taxon>
        <taxon>Pseudomonadati</taxon>
        <taxon>Pseudomonadota</taxon>
        <taxon>Gammaproteobacteria</taxon>
        <taxon>Enterobacterales</taxon>
        <taxon>Enterobacteriaceae</taxon>
        <taxon>Escherichia</taxon>
    </lineage>
</organism>
<dbReference type="EMBL" id="UGFC01000006">
    <property type="protein sequence ID" value="STM21171.1"/>
    <property type="molecule type" value="Genomic_DNA"/>
</dbReference>
<sequence length="170" mass="18790">MAVPKKLRVFTVFVDGDNKLGKVTSFTPPKLTRKTESYRGAGMPGSASVDLGLDDGALDLSFAVGGVDRHIFAKYAAGIDAVRVRFSGEYYSEEGIEYVDIEARGRIVEIDKGEAKQGEDTEHTYAMKCTWYKLSVDNSDVIEIDVLNFIWRIDGKDVLPDRTRSMLGLG</sequence>
<dbReference type="NCBIfam" id="TIGR01611">
    <property type="entry name" value="tail_tube"/>
    <property type="match status" value="1"/>
</dbReference>
<dbReference type="AlphaFoldDB" id="A0A0A0GS30"/>
<name>A0A0A0GS30_ECOLX</name>
<dbReference type="EMBL" id="UGFC01000006">
    <property type="protein sequence ID" value="STM15375.1"/>
    <property type="molecule type" value="Genomic_DNA"/>
</dbReference>
<reference evidence="1" key="2">
    <citation type="journal article" date="2020" name="Int. J. Antimicrob. Agents">
        <title>Identification and characterisation of fosfomycin resistance in Escherichia coli urinary tract infection isolates from Australia.</title>
        <authorList>
            <person name="Mowlaboccus S."/>
            <person name="Daley D."/>
            <person name="Pang S."/>
            <person name="Gottlieb T."/>
            <person name="Merlino J."/>
            <person name="Nimmo G.R."/>
            <person name="George N."/>
            <person name="Korman T.M."/>
            <person name="Streitberg R."/>
            <person name="Robson J."/>
            <person name="Peachey G."/>
            <person name="Collignon P."/>
            <person name="Bradbury S."/>
            <person name="Colombi E."/>
            <person name="Ramsay J.P."/>
            <person name="Rogers B.A."/>
            <person name="Coombs G.W."/>
        </authorList>
    </citation>
    <scope>NUCLEOTIDE SEQUENCE</scope>
    <source>
        <strain evidence="1">EC2</strain>
    </source>
</reference>
<dbReference type="Pfam" id="PF04985">
    <property type="entry name" value="Phage_tube"/>
    <property type="match status" value="1"/>
</dbReference>
<dbReference type="EMBL" id="CP058571">
    <property type="protein sequence ID" value="QLG57216.1"/>
    <property type="molecule type" value="Genomic_DNA"/>
</dbReference>
<proteinExistence type="predicted"/>
<evidence type="ECO:0000313" key="3">
    <source>
        <dbReference type="EMBL" id="STM21171.1"/>
    </source>
</evidence>
<accession>A0A0A0GS30</accession>
<reference evidence="5" key="3">
    <citation type="submission" date="2020-06" db="EMBL/GenBank/DDBJ databases">
        <title>Identification and Characterisation of Fosfomycin Resistance in Escherichia coli Urinary Tract Infection Isolates from Australia.</title>
        <authorList>
            <person name="Mowlaboccus S."/>
            <person name="Daley D."/>
            <person name="Pang S."/>
            <person name="Gottlieb T."/>
            <person name="Nimmo G.R."/>
            <person name="George N."/>
            <person name="Korman T.M."/>
            <person name="Strietberg R."/>
            <person name="Robson J."/>
            <person name="Peachey G."/>
            <person name="Collignon P."/>
            <person name="Bradbury S."/>
            <person name="Colombi E."/>
            <person name="Ramsay J.P."/>
            <person name="Rogers B.A."/>
            <person name="Coombs G.W."/>
        </authorList>
    </citation>
    <scope>NUCLEOTIDE SEQUENCE [LARGE SCALE GENOMIC DNA]</scope>
    <source>
        <strain evidence="5">EC2</strain>
    </source>
</reference>
<dbReference type="InterPro" id="IPR006498">
    <property type="entry name" value="Tail_tube"/>
</dbReference>
<dbReference type="Proteomes" id="UP000254174">
    <property type="component" value="Unassembled WGS sequence"/>
</dbReference>
<reference evidence="1" key="4">
    <citation type="submission" date="2020-06" db="EMBL/GenBank/DDBJ databases">
        <authorList>
            <person name="Ramsay J.P."/>
            <person name="Colombi E."/>
            <person name="Mowlaboccus S."/>
        </authorList>
    </citation>
    <scope>NUCLEOTIDE SEQUENCE</scope>
    <source>
        <strain evidence="1">EC2</strain>
    </source>
</reference>
<evidence type="ECO:0000313" key="2">
    <source>
        <dbReference type="EMBL" id="STM15375.1"/>
    </source>
</evidence>
<evidence type="ECO:0000313" key="1">
    <source>
        <dbReference type="EMBL" id="QLG57216.1"/>
    </source>
</evidence>
<evidence type="ECO:0000313" key="4">
    <source>
        <dbReference type="Proteomes" id="UP000254174"/>
    </source>
</evidence>
<dbReference type="RefSeq" id="WP_001537180.1">
    <property type="nucleotide sequence ID" value="NZ_CAJSIG010000022.1"/>
</dbReference>
<protein>
    <submittedName>
        <fullName evidence="2">Major tail sheath protein FII from prophage</fullName>
    </submittedName>
    <submittedName>
        <fullName evidence="1">Phage major tail tube protein</fullName>
    </submittedName>
</protein>
<dbReference type="Proteomes" id="UP000509796">
    <property type="component" value="Chromosome"/>
</dbReference>
<gene>
    <name evidence="2" type="primary">FII_1</name>
    <name evidence="3" type="synonym">FII_2</name>
    <name evidence="1" type="ORF">HX136_10250</name>
    <name evidence="2" type="ORF">NCTC7922_01816</name>
    <name evidence="3" type="ORF">NCTC7922_06954</name>
</gene>